<dbReference type="OrthoDB" id="9766870at2"/>
<gene>
    <name evidence="9" type="ORF">SAMN04488115_10243</name>
</gene>
<proteinExistence type="inferred from homology"/>
<evidence type="ECO:0000256" key="4">
    <source>
        <dbReference type="ARBA" id="ARBA00022692"/>
    </source>
</evidence>
<evidence type="ECO:0000313" key="9">
    <source>
        <dbReference type="EMBL" id="SEF79148.1"/>
    </source>
</evidence>
<dbReference type="Proteomes" id="UP000236743">
    <property type="component" value="Unassembled WGS sequence"/>
</dbReference>
<comment type="subcellular location">
    <subcellularLocation>
        <location evidence="1 7">Cell membrane</location>
        <topology evidence="1 7">Multi-pass membrane protein</topology>
    </subcellularLocation>
</comment>
<accession>A0A1H5UXK0</accession>
<feature type="transmembrane region" description="Helical" evidence="7">
    <location>
        <begin position="89"/>
        <end position="114"/>
    </location>
</feature>
<feature type="transmembrane region" description="Helical" evidence="7">
    <location>
        <begin position="126"/>
        <end position="145"/>
    </location>
</feature>
<dbReference type="EMBL" id="FNUY01000002">
    <property type="protein sequence ID" value="SEF79148.1"/>
    <property type="molecule type" value="Genomic_DNA"/>
</dbReference>
<evidence type="ECO:0000256" key="2">
    <source>
        <dbReference type="ARBA" id="ARBA00022448"/>
    </source>
</evidence>
<evidence type="ECO:0000313" key="10">
    <source>
        <dbReference type="Proteomes" id="UP000236743"/>
    </source>
</evidence>
<comment type="similarity">
    <text evidence="7">Belongs to the binding-protein-dependent transport system permease family.</text>
</comment>
<dbReference type="PANTHER" id="PTHR43386">
    <property type="entry name" value="OLIGOPEPTIDE TRANSPORT SYSTEM PERMEASE PROTEIN APPC"/>
    <property type="match status" value="1"/>
</dbReference>
<evidence type="ECO:0000256" key="1">
    <source>
        <dbReference type="ARBA" id="ARBA00004651"/>
    </source>
</evidence>
<keyword evidence="4 7" id="KW-0812">Transmembrane</keyword>
<dbReference type="GO" id="GO:0055085">
    <property type="term" value="P:transmembrane transport"/>
    <property type="evidence" value="ECO:0007669"/>
    <property type="project" value="InterPro"/>
</dbReference>
<keyword evidence="3" id="KW-1003">Cell membrane</keyword>
<keyword evidence="6 7" id="KW-0472">Membrane</keyword>
<sequence length="286" mass="30329">MSKSGMPKSMLGRLSTAAARLRRQPDLAFGLVLLALVLLVVLFPGLFTAHSPLAINVDKAMEAPSSAHPFGTDDVGRDVLARVVHGARITLSICASALFAAAAIGGALGLVSGFIGGRIDMLLGRLIDVLLSFPPIIFGVMVTGILGPNTINLVLALTVVYVPLFFRIARSGAMAEASLTYVEAARSIGMSEPLVLFRHVARNVVPVILVQCMVLFPLMLQIQSALGFLGLGVQPPTPDWGAILQQGKDYILLAPWMSAFPGLAILVTALALMLVGRGLQRQMDRR</sequence>
<dbReference type="PANTHER" id="PTHR43386:SF25">
    <property type="entry name" value="PEPTIDE ABC TRANSPORTER PERMEASE PROTEIN"/>
    <property type="match status" value="1"/>
</dbReference>
<dbReference type="InterPro" id="IPR000515">
    <property type="entry name" value="MetI-like"/>
</dbReference>
<keyword evidence="10" id="KW-1185">Reference proteome</keyword>
<dbReference type="Pfam" id="PF00528">
    <property type="entry name" value="BPD_transp_1"/>
    <property type="match status" value="1"/>
</dbReference>
<dbReference type="AlphaFoldDB" id="A0A1H5UXK0"/>
<keyword evidence="2 7" id="KW-0813">Transport</keyword>
<evidence type="ECO:0000256" key="7">
    <source>
        <dbReference type="RuleBase" id="RU363032"/>
    </source>
</evidence>
<dbReference type="CDD" id="cd06261">
    <property type="entry name" value="TM_PBP2"/>
    <property type="match status" value="1"/>
</dbReference>
<evidence type="ECO:0000256" key="6">
    <source>
        <dbReference type="ARBA" id="ARBA00023136"/>
    </source>
</evidence>
<dbReference type="InterPro" id="IPR035906">
    <property type="entry name" value="MetI-like_sf"/>
</dbReference>
<dbReference type="PROSITE" id="PS50928">
    <property type="entry name" value="ABC_TM1"/>
    <property type="match status" value="1"/>
</dbReference>
<evidence type="ECO:0000256" key="3">
    <source>
        <dbReference type="ARBA" id="ARBA00022475"/>
    </source>
</evidence>
<dbReference type="InterPro" id="IPR050366">
    <property type="entry name" value="BP-dependent_transpt_permease"/>
</dbReference>
<dbReference type="SUPFAM" id="SSF161098">
    <property type="entry name" value="MetI-like"/>
    <property type="match status" value="1"/>
</dbReference>
<dbReference type="GO" id="GO:0005886">
    <property type="term" value="C:plasma membrane"/>
    <property type="evidence" value="ECO:0007669"/>
    <property type="project" value="UniProtKB-SubCell"/>
</dbReference>
<dbReference type="Gene3D" id="1.10.3720.10">
    <property type="entry name" value="MetI-like"/>
    <property type="match status" value="1"/>
</dbReference>
<feature type="transmembrane region" description="Helical" evidence="7">
    <location>
        <begin position="253"/>
        <end position="276"/>
    </location>
</feature>
<keyword evidence="5 7" id="KW-1133">Transmembrane helix</keyword>
<name>A0A1H5UXK0_9HYPH</name>
<feature type="domain" description="ABC transmembrane type-1" evidence="8">
    <location>
        <begin position="87"/>
        <end position="276"/>
    </location>
</feature>
<feature type="transmembrane region" description="Helical" evidence="7">
    <location>
        <begin position="207"/>
        <end position="233"/>
    </location>
</feature>
<reference evidence="9 10" key="1">
    <citation type="submission" date="2016-10" db="EMBL/GenBank/DDBJ databases">
        <authorList>
            <person name="de Groot N.N."/>
        </authorList>
    </citation>
    <scope>NUCLEOTIDE SEQUENCE [LARGE SCALE GENOMIC DNA]</scope>
    <source>
        <strain evidence="9 10">DSM 26656</strain>
    </source>
</reference>
<organism evidence="9 10">
    <name type="scientific">Bosea lathyri</name>
    <dbReference type="NCBI Taxonomy" id="1036778"/>
    <lineage>
        <taxon>Bacteria</taxon>
        <taxon>Pseudomonadati</taxon>
        <taxon>Pseudomonadota</taxon>
        <taxon>Alphaproteobacteria</taxon>
        <taxon>Hyphomicrobiales</taxon>
        <taxon>Boseaceae</taxon>
        <taxon>Bosea</taxon>
    </lineage>
</organism>
<protein>
    <submittedName>
        <fullName evidence="9">Peptide/nickel transport system permease protein</fullName>
    </submittedName>
</protein>
<evidence type="ECO:0000256" key="5">
    <source>
        <dbReference type="ARBA" id="ARBA00022989"/>
    </source>
</evidence>
<feature type="transmembrane region" description="Helical" evidence="7">
    <location>
        <begin position="151"/>
        <end position="169"/>
    </location>
</feature>
<evidence type="ECO:0000259" key="8">
    <source>
        <dbReference type="PROSITE" id="PS50928"/>
    </source>
</evidence>